<accession>A0A480AIT3</accession>
<dbReference type="RefSeq" id="WP_137731263.1">
    <property type="nucleotide sequence ID" value="NZ_BJCL01000001.1"/>
</dbReference>
<dbReference type="EMBL" id="BJCL01000001">
    <property type="protein sequence ID" value="GCL61521.1"/>
    <property type="molecule type" value="Genomic_DNA"/>
</dbReference>
<dbReference type="AlphaFoldDB" id="A0A480AIT3"/>
<proteinExistence type="predicted"/>
<sequence>MSKCITDYAQATADLAAMTARKDAAYLERNCCVALIARMALAMGWTAGTARTAIEGWSEDWHGCVYIDLPTGQASWHYHDSQAHLFSDLPAYTGAWDGHDTPEKYRRVAMAFEGGRPSFLVNQLQRLEMQAGDVAVLQCDRLLTGDQRRMLKDVATLAFGPDVKAMVLDAGLRLGVVTPPPVAAQPTGTPASEAG</sequence>
<organism evidence="1 2">
    <name type="scientific">Pseudaquabacterium pictum</name>
    <dbReference type="NCBI Taxonomy" id="2315236"/>
    <lineage>
        <taxon>Bacteria</taxon>
        <taxon>Pseudomonadati</taxon>
        <taxon>Pseudomonadota</taxon>
        <taxon>Betaproteobacteria</taxon>
        <taxon>Burkholderiales</taxon>
        <taxon>Sphaerotilaceae</taxon>
        <taxon>Pseudaquabacterium</taxon>
    </lineage>
</organism>
<gene>
    <name evidence="1" type="ORF">AQPW35_06020</name>
</gene>
<dbReference type="Proteomes" id="UP000301751">
    <property type="component" value="Unassembled WGS sequence"/>
</dbReference>
<name>A0A480AIT3_9BURK</name>
<evidence type="ECO:0000313" key="1">
    <source>
        <dbReference type="EMBL" id="GCL61521.1"/>
    </source>
</evidence>
<keyword evidence="2" id="KW-1185">Reference proteome</keyword>
<comment type="caution">
    <text evidence="1">The sequence shown here is derived from an EMBL/GenBank/DDBJ whole genome shotgun (WGS) entry which is preliminary data.</text>
</comment>
<reference evidence="2" key="1">
    <citation type="submission" date="2019-03" db="EMBL/GenBank/DDBJ databases">
        <title>Aquabacterium pictum sp.nov., the first bacteriochlorophyll a-containing freshwater bacterium in the genus Aquabacterium of the class Betaproteobacteria.</title>
        <authorList>
            <person name="Hirose S."/>
            <person name="Tank M."/>
            <person name="Hara E."/>
            <person name="Tamaki H."/>
            <person name="Takaichi S."/>
            <person name="Haruta S."/>
            <person name="Hanada S."/>
        </authorList>
    </citation>
    <scope>NUCLEOTIDE SEQUENCE [LARGE SCALE GENOMIC DNA]</scope>
    <source>
        <strain evidence="2">W35</strain>
    </source>
</reference>
<dbReference type="OrthoDB" id="7595073at2"/>
<evidence type="ECO:0000313" key="2">
    <source>
        <dbReference type="Proteomes" id="UP000301751"/>
    </source>
</evidence>
<protein>
    <submittedName>
        <fullName evidence="1">Uncharacterized protein</fullName>
    </submittedName>
</protein>